<feature type="region of interest" description="Disordered" evidence="1">
    <location>
        <begin position="1"/>
        <end position="44"/>
    </location>
</feature>
<organism evidence="2 3">
    <name type="scientific">Asbolus verrucosus</name>
    <name type="common">Desert ironclad beetle</name>
    <dbReference type="NCBI Taxonomy" id="1661398"/>
    <lineage>
        <taxon>Eukaryota</taxon>
        <taxon>Metazoa</taxon>
        <taxon>Ecdysozoa</taxon>
        <taxon>Arthropoda</taxon>
        <taxon>Hexapoda</taxon>
        <taxon>Insecta</taxon>
        <taxon>Pterygota</taxon>
        <taxon>Neoptera</taxon>
        <taxon>Endopterygota</taxon>
        <taxon>Coleoptera</taxon>
        <taxon>Polyphaga</taxon>
        <taxon>Cucujiformia</taxon>
        <taxon>Tenebrionidae</taxon>
        <taxon>Pimeliinae</taxon>
        <taxon>Asbolus</taxon>
    </lineage>
</organism>
<gene>
    <name evidence="2" type="ORF">BDFB_009698</name>
</gene>
<proteinExistence type="predicted"/>
<evidence type="ECO:0000313" key="2">
    <source>
        <dbReference type="EMBL" id="RZC35290.1"/>
    </source>
</evidence>
<protein>
    <submittedName>
        <fullName evidence="2">Uncharacterized protein</fullName>
    </submittedName>
</protein>
<dbReference type="AlphaFoldDB" id="A0A482VRI1"/>
<sequence length="96" mass="11110">MSFQAIRKSQTQSIRRTNRENDRRQIGSTAEVKFPNAKDAPHPLRLPYERLHQRRQTLLLSYLRTTQEIDALGSCPASTLAKRNKTKNRSSWGRSS</sequence>
<name>A0A482VRI1_ASBVE</name>
<feature type="compositionally biased region" description="Polar residues" evidence="1">
    <location>
        <begin position="1"/>
        <end position="15"/>
    </location>
</feature>
<evidence type="ECO:0000256" key="1">
    <source>
        <dbReference type="SAM" id="MobiDB-lite"/>
    </source>
</evidence>
<dbReference type="Proteomes" id="UP000292052">
    <property type="component" value="Unassembled WGS sequence"/>
</dbReference>
<accession>A0A482VRI1</accession>
<keyword evidence="3" id="KW-1185">Reference proteome</keyword>
<comment type="caution">
    <text evidence="2">The sequence shown here is derived from an EMBL/GenBank/DDBJ whole genome shotgun (WGS) entry which is preliminary data.</text>
</comment>
<evidence type="ECO:0000313" key="3">
    <source>
        <dbReference type="Proteomes" id="UP000292052"/>
    </source>
</evidence>
<reference evidence="2 3" key="1">
    <citation type="submission" date="2017-03" db="EMBL/GenBank/DDBJ databases">
        <title>Genome of the blue death feigning beetle - Asbolus verrucosus.</title>
        <authorList>
            <person name="Rider S.D."/>
        </authorList>
    </citation>
    <scope>NUCLEOTIDE SEQUENCE [LARGE SCALE GENOMIC DNA]</scope>
    <source>
        <strain evidence="2">Butters</strain>
        <tissue evidence="2">Head and leg muscle</tissue>
    </source>
</reference>
<dbReference type="EMBL" id="QDEB01072271">
    <property type="protein sequence ID" value="RZC35290.1"/>
    <property type="molecule type" value="Genomic_DNA"/>
</dbReference>